<feature type="domain" description="GAF" evidence="1">
    <location>
        <begin position="29"/>
        <end position="175"/>
    </location>
</feature>
<keyword evidence="3" id="KW-1185">Reference proteome</keyword>
<name>A0ABS3QL41_9BACT</name>
<dbReference type="PANTHER" id="PTHR43102:SF2">
    <property type="entry name" value="GAF DOMAIN-CONTAINING PROTEIN"/>
    <property type="match status" value="1"/>
</dbReference>
<evidence type="ECO:0000259" key="1">
    <source>
        <dbReference type="SMART" id="SM00065"/>
    </source>
</evidence>
<dbReference type="SMART" id="SM00065">
    <property type="entry name" value="GAF"/>
    <property type="match status" value="1"/>
</dbReference>
<dbReference type="RefSeq" id="WP_208177172.1">
    <property type="nucleotide sequence ID" value="NZ_JAGETZ010000011.1"/>
</dbReference>
<gene>
    <name evidence="2" type="ORF">J4E00_20635</name>
</gene>
<dbReference type="Pfam" id="PF01590">
    <property type="entry name" value="GAF"/>
    <property type="match status" value="1"/>
</dbReference>
<dbReference type="Proteomes" id="UP000664369">
    <property type="component" value="Unassembled WGS sequence"/>
</dbReference>
<dbReference type="InterPro" id="IPR003018">
    <property type="entry name" value="GAF"/>
</dbReference>
<organism evidence="2 3">
    <name type="scientific">Hymenobacter negativus</name>
    <dbReference type="NCBI Taxonomy" id="2795026"/>
    <lineage>
        <taxon>Bacteria</taxon>
        <taxon>Pseudomonadati</taxon>
        <taxon>Bacteroidota</taxon>
        <taxon>Cytophagia</taxon>
        <taxon>Cytophagales</taxon>
        <taxon>Hymenobacteraceae</taxon>
        <taxon>Hymenobacter</taxon>
    </lineage>
</organism>
<comment type="caution">
    <text evidence="2">The sequence shown here is derived from an EMBL/GenBank/DDBJ whole genome shotgun (WGS) entry which is preliminary data.</text>
</comment>
<dbReference type="SUPFAM" id="SSF55781">
    <property type="entry name" value="GAF domain-like"/>
    <property type="match status" value="1"/>
</dbReference>
<protein>
    <submittedName>
        <fullName evidence="2">GAF domain-containing protein</fullName>
    </submittedName>
</protein>
<accession>A0ABS3QL41</accession>
<reference evidence="2 3" key="1">
    <citation type="submission" date="2021-03" db="EMBL/GenBank/DDBJ databases">
        <authorList>
            <person name="Kim M.K."/>
        </authorList>
    </citation>
    <scope>NUCLEOTIDE SEQUENCE [LARGE SCALE GENOMIC DNA]</scope>
    <source>
        <strain evidence="2 3">BT442</strain>
    </source>
</reference>
<evidence type="ECO:0000313" key="3">
    <source>
        <dbReference type="Proteomes" id="UP000664369"/>
    </source>
</evidence>
<dbReference type="Gene3D" id="3.30.450.40">
    <property type="match status" value="1"/>
</dbReference>
<sequence>MTALPISLLPANDADRLKALERYQLLDARREQILDDVVAATARLFRVSNAMLSIVEESEVLVKSPYNLPEGVDIERIPREQSLCSATILQNETVVFEDIEKNNAPGVDISLVLQLGLHFYAGHNLRTADGHNIGTLCLLDGPPRHFPPAERHLLGQLAGLVMHLLELRRTLGPHSGLTAMLWGAIYKSMSEQLAYLTALAEEAVPSAGPIQLTPAGAREAGAIVASLDQFVAATLRRA</sequence>
<dbReference type="InterPro" id="IPR029016">
    <property type="entry name" value="GAF-like_dom_sf"/>
</dbReference>
<proteinExistence type="predicted"/>
<dbReference type="EMBL" id="JAGETZ010000011">
    <property type="protein sequence ID" value="MBO2011484.1"/>
    <property type="molecule type" value="Genomic_DNA"/>
</dbReference>
<evidence type="ECO:0000313" key="2">
    <source>
        <dbReference type="EMBL" id="MBO2011484.1"/>
    </source>
</evidence>
<dbReference type="PANTHER" id="PTHR43102">
    <property type="entry name" value="SLR1143 PROTEIN"/>
    <property type="match status" value="1"/>
</dbReference>